<evidence type="ECO:0000313" key="3">
    <source>
        <dbReference type="Proteomes" id="UP001304769"/>
    </source>
</evidence>
<gene>
    <name evidence="2" type="ORF">SPF06_11605</name>
</gene>
<organism evidence="2 3">
    <name type="scientific">Sinomonas terricola</name>
    <dbReference type="NCBI Taxonomy" id="3110330"/>
    <lineage>
        <taxon>Bacteria</taxon>
        <taxon>Bacillati</taxon>
        <taxon>Actinomycetota</taxon>
        <taxon>Actinomycetes</taxon>
        <taxon>Micrococcales</taxon>
        <taxon>Micrococcaceae</taxon>
        <taxon>Sinomonas</taxon>
    </lineage>
</organism>
<evidence type="ECO:0000313" key="2">
    <source>
        <dbReference type="EMBL" id="MEA5455367.1"/>
    </source>
</evidence>
<feature type="transmembrane region" description="Helical" evidence="1">
    <location>
        <begin position="12"/>
        <end position="37"/>
    </location>
</feature>
<evidence type="ECO:0000256" key="1">
    <source>
        <dbReference type="SAM" id="Phobius"/>
    </source>
</evidence>
<reference evidence="2 3" key="1">
    <citation type="submission" date="2023-12" db="EMBL/GenBank/DDBJ databases">
        <title>Sinomonas terricola sp. nov, isolated from litchi orchard soil in Guangdong, PR China.</title>
        <authorList>
            <person name="Jiaxin W."/>
            <person name="Yang Z."/>
            <person name="Honghui Z."/>
        </authorList>
    </citation>
    <scope>NUCLEOTIDE SEQUENCE [LARGE SCALE GENOMIC DNA]</scope>
    <source>
        <strain evidence="2 3">JGH33</strain>
    </source>
</reference>
<comment type="caution">
    <text evidence="2">The sequence shown here is derived from an EMBL/GenBank/DDBJ whole genome shotgun (WGS) entry which is preliminary data.</text>
</comment>
<feature type="transmembrane region" description="Helical" evidence="1">
    <location>
        <begin position="43"/>
        <end position="64"/>
    </location>
</feature>
<keyword evidence="1" id="KW-0812">Transmembrane</keyword>
<keyword evidence="1" id="KW-1133">Transmembrane helix</keyword>
<dbReference type="RefSeq" id="WP_323279223.1">
    <property type="nucleotide sequence ID" value="NZ_JAYGGQ010000008.1"/>
</dbReference>
<proteinExistence type="predicted"/>
<sequence length="308" mass="33476">MAEHNSASMNVSWRTIAGAASVLALTGLVGLAVVATLRDADTLSVVALALAIIAFVVQIIVFIVQGDAAAKQAANSAEIYSRTLRALTAIEEKAEGTREAVGLISEKLIDMVISKAIPEAQMATAAEPDSSFSEELTARAKEIFRSSVRATAAAERVPHPRSLHEPELDSFLDAAIPSDRLEEAIEIADKLEDIELSSMRHLANDQAEAERAESGGRIGLFSVNNASELGKLQLIRRVQVGWADEPVLRLTSLGMDVARVIVGKARYSDDRVNNIRRRIFEWDQRVAESAARRQRDLESLPLETEARV</sequence>
<keyword evidence="1" id="KW-0472">Membrane</keyword>
<protein>
    <submittedName>
        <fullName evidence="2">Uncharacterized protein</fullName>
    </submittedName>
</protein>
<keyword evidence="3" id="KW-1185">Reference proteome</keyword>
<dbReference type="Proteomes" id="UP001304769">
    <property type="component" value="Unassembled WGS sequence"/>
</dbReference>
<accession>A0ABU5T768</accession>
<name>A0ABU5T768_9MICC</name>
<dbReference type="EMBL" id="JAYGGQ010000008">
    <property type="protein sequence ID" value="MEA5455367.1"/>
    <property type="molecule type" value="Genomic_DNA"/>
</dbReference>